<reference evidence="1 2" key="1">
    <citation type="submission" date="2019-09" db="EMBL/GenBank/DDBJ databases">
        <title>Genome sequencing of strain KACC 19306.</title>
        <authorList>
            <person name="Heo J."/>
            <person name="Kim S.-J."/>
            <person name="Kim J.-S."/>
            <person name="Hong S.-B."/>
            <person name="Kwon S.-W."/>
        </authorList>
    </citation>
    <scope>NUCLEOTIDE SEQUENCE [LARGE SCALE GENOMIC DNA]</scope>
    <source>
        <strain evidence="1 2">KACC 19306</strain>
    </source>
</reference>
<evidence type="ECO:0000313" key="2">
    <source>
        <dbReference type="Proteomes" id="UP000324678"/>
    </source>
</evidence>
<dbReference type="EMBL" id="CP043505">
    <property type="protein sequence ID" value="QEO13947.1"/>
    <property type="molecule type" value="Genomic_DNA"/>
</dbReference>
<gene>
    <name evidence="1" type="ORF">FLP10_05550</name>
</gene>
<protein>
    <submittedName>
        <fullName evidence="1">Uncharacterized protein</fullName>
    </submittedName>
</protein>
<accession>A0A5C1YG31</accession>
<sequence>MSDYMRFLPLSWKERVDESGVHSDRRIEYAEVLEQAALIADRLPEPGVAIGDVDRLRARGAPDTAGAELPDRLRALAADARNGRKVPVRFLARAVLLYLDLAREVGEPARLAPLTSGAVSLYLATAAPTEIRAVIREHALRATDAGWEFGRGSVLEATAVELVEFLGGRSLTPPRRAAN</sequence>
<proteinExistence type="predicted"/>
<name>A0A5C1YG31_9MICO</name>
<evidence type="ECO:0000313" key="1">
    <source>
        <dbReference type="EMBL" id="QEO13947.1"/>
    </source>
</evidence>
<keyword evidence="2" id="KW-1185">Reference proteome</keyword>
<dbReference type="AlphaFoldDB" id="A0A5C1YG31"/>
<dbReference type="Proteomes" id="UP000324678">
    <property type="component" value="Chromosome"/>
</dbReference>
<dbReference type="RefSeq" id="WP_149159970.1">
    <property type="nucleotide sequence ID" value="NZ_CP043505.1"/>
</dbReference>
<dbReference type="KEGG" id="ail:FLP10_05550"/>
<dbReference type="OrthoDB" id="5178565at2"/>
<organism evidence="1 2">
    <name type="scientific">Agromyces intestinalis</name>
    <dbReference type="NCBI Taxonomy" id="2592652"/>
    <lineage>
        <taxon>Bacteria</taxon>
        <taxon>Bacillati</taxon>
        <taxon>Actinomycetota</taxon>
        <taxon>Actinomycetes</taxon>
        <taxon>Micrococcales</taxon>
        <taxon>Microbacteriaceae</taxon>
        <taxon>Agromyces</taxon>
    </lineage>
</organism>